<feature type="region of interest" description="Disordered" evidence="1">
    <location>
        <begin position="53"/>
        <end position="90"/>
    </location>
</feature>
<organism evidence="3">
    <name type="scientific">Oryza meridionalis</name>
    <dbReference type="NCBI Taxonomy" id="40149"/>
    <lineage>
        <taxon>Eukaryota</taxon>
        <taxon>Viridiplantae</taxon>
        <taxon>Streptophyta</taxon>
        <taxon>Embryophyta</taxon>
        <taxon>Tracheophyta</taxon>
        <taxon>Spermatophyta</taxon>
        <taxon>Magnoliopsida</taxon>
        <taxon>Liliopsida</taxon>
        <taxon>Poales</taxon>
        <taxon>Poaceae</taxon>
        <taxon>BOP clade</taxon>
        <taxon>Oryzoideae</taxon>
        <taxon>Oryzeae</taxon>
        <taxon>Oryzinae</taxon>
        <taxon>Oryza</taxon>
    </lineage>
</organism>
<reference evidence="3" key="2">
    <citation type="submission" date="2018-05" db="EMBL/GenBank/DDBJ databases">
        <title>OmerRS3 (Oryza meridionalis Reference Sequence Version 3).</title>
        <authorList>
            <person name="Zhang J."/>
            <person name="Kudrna D."/>
            <person name="Lee S."/>
            <person name="Talag J."/>
            <person name="Welchert J."/>
            <person name="Wing R.A."/>
        </authorList>
    </citation>
    <scope>NUCLEOTIDE SEQUENCE [LARGE SCALE GENOMIC DNA]</scope>
    <source>
        <strain evidence="3">cv. OR44</strain>
    </source>
</reference>
<accession>A0A0E0DWK5</accession>
<proteinExistence type="predicted"/>
<evidence type="ECO:0000256" key="2">
    <source>
        <dbReference type="SAM" id="SignalP"/>
    </source>
</evidence>
<keyword evidence="2" id="KW-0732">Signal</keyword>
<feature type="compositionally biased region" description="Basic residues" evidence="1">
    <location>
        <begin position="74"/>
        <end position="84"/>
    </location>
</feature>
<keyword evidence="4" id="KW-1185">Reference proteome</keyword>
<feature type="chain" id="PRO_5002357359" evidence="2">
    <location>
        <begin position="23"/>
        <end position="138"/>
    </location>
</feature>
<dbReference type="Proteomes" id="UP000008021">
    <property type="component" value="Chromosome 6"/>
</dbReference>
<evidence type="ECO:0000256" key="1">
    <source>
        <dbReference type="SAM" id="MobiDB-lite"/>
    </source>
</evidence>
<dbReference type="AlphaFoldDB" id="A0A0E0DWK5"/>
<evidence type="ECO:0000313" key="4">
    <source>
        <dbReference type="Proteomes" id="UP000008021"/>
    </source>
</evidence>
<dbReference type="Gramene" id="OMERI06G02780.1">
    <property type="protein sequence ID" value="OMERI06G02780.1"/>
    <property type="gene ID" value="OMERI06G02780"/>
</dbReference>
<name>A0A0E0DWK5_9ORYZ</name>
<evidence type="ECO:0000313" key="3">
    <source>
        <dbReference type="EnsemblPlants" id="OMERI06G02780.1"/>
    </source>
</evidence>
<protein>
    <submittedName>
        <fullName evidence="3">Uncharacterized protein</fullName>
    </submittedName>
</protein>
<feature type="signal peptide" evidence="2">
    <location>
        <begin position="1"/>
        <end position="22"/>
    </location>
</feature>
<reference evidence="3" key="1">
    <citation type="submission" date="2015-04" db="UniProtKB">
        <authorList>
            <consortium name="EnsemblPlants"/>
        </authorList>
    </citation>
    <scope>IDENTIFICATION</scope>
</reference>
<dbReference type="eggNOG" id="ENOG502SB2M">
    <property type="taxonomic scope" value="Eukaryota"/>
</dbReference>
<dbReference type="EnsemblPlants" id="OMERI06G02780.1">
    <property type="protein sequence ID" value="OMERI06G02780.1"/>
    <property type="gene ID" value="OMERI06G02780"/>
</dbReference>
<sequence length="138" mass="13596">MASPRAALLVAVLLLLLVSSLAVRAEADQVARARARAPALAPGIAAASWVQQGSQEAAAPGRPGMGMGKNGAARWRRTAGRRGRGGGGGGGTGAWAFSAMLPRGFVPPSGSSACHNDMPATAADAEFFVCGGGGDGSP</sequence>
<dbReference type="HOGENOM" id="CLU_1910168_0_0_1"/>